<feature type="compositionally biased region" description="Acidic residues" evidence="1">
    <location>
        <begin position="158"/>
        <end position="175"/>
    </location>
</feature>
<dbReference type="EMBL" id="JARJCN010000059">
    <property type="protein sequence ID" value="KAJ7079615.1"/>
    <property type="molecule type" value="Genomic_DNA"/>
</dbReference>
<protein>
    <submittedName>
        <fullName evidence="2">Uncharacterized protein</fullName>
    </submittedName>
</protein>
<comment type="caution">
    <text evidence="2">The sequence shown here is derived from an EMBL/GenBank/DDBJ whole genome shotgun (WGS) entry which is preliminary data.</text>
</comment>
<dbReference type="Proteomes" id="UP001222325">
    <property type="component" value="Unassembled WGS sequence"/>
</dbReference>
<evidence type="ECO:0000313" key="3">
    <source>
        <dbReference type="Proteomes" id="UP001222325"/>
    </source>
</evidence>
<evidence type="ECO:0000256" key="1">
    <source>
        <dbReference type="SAM" id="MobiDB-lite"/>
    </source>
</evidence>
<proteinExistence type="predicted"/>
<feature type="compositionally biased region" description="Basic and acidic residues" evidence="1">
    <location>
        <begin position="146"/>
        <end position="157"/>
    </location>
</feature>
<keyword evidence="3" id="KW-1185">Reference proteome</keyword>
<name>A0AAD6TW95_9AGAR</name>
<reference evidence="2" key="1">
    <citation type="submission" date="2023-03" db="EMBL/GenBank/DDBJ databases">
        <title>Massive genome expansion in bonnet fungi (Mycena s.s.) driven by repeated elements and novel gene families across ecological guilds.</title>
        <authorList>
            <consortium name="Lawrence Berkeley National Laboratory"/>
            <person name="Harder C.B."/>
            <person name="Miyauchi S."/>
            <person name="Viragh M."/>
            <person name="Kuo A."/>
            <person name="Thoen E."/>
            <person name="Andreopoulos B."/>
            <person name="Lu D."/>
            <person name="Skrede I."/>
            <person name="Drula E."/>
            <person name="Henrissat B."/>
            <person name="Morin E."/>
            <person name="Kohler A."/>
            <person name="Barry K."/>
            <person name="LaButti K."/>
            <person name="Morin E."/>
            <person name="Salamov A."/>
            <person name="Lipzen A."/>
            <person name="Mereny Z."/>
            <person name="Hegedus B."/>
            <person name="Baldrian P."/>
            <person name="Stursova M."/>
            <person name="Weitz H."/>
            <person name="Taylor A."/>
            <person name="Grigoriev I.V."/>
            <person name="Nagy L.G."/>
            <person name="Martin F."/>
            <person name="Kauserud H."/>
        </authorList>
    </citation>
    <scope>NUCLEOTIDE SEQUENCE</scope>
    <source>
        <strain evidence="2">CBHHK173m</strain>
    </source>
</reference>
<feature type="region of interest" description="Disordered" evidence="1">
    <location>
        <begin position="146"/>
        <end position="175"/>
    </location>
</feature>
<evidence type="ECO:0000313" key="2">
    <source>
        <dbReference type="EMBL" id="KAJ7079615.1"/>
    </source>
</evidence>
<dbReference type="AlphaFoldDB" id="A0AAD6TW95"/>
<organism evidence="2 3">
    <name type="scientific">Mycena belliarum</name>
    <dbReference type="NCBI Taxonomy" id="1033014"/>
    <lineage>
        <taxon>Eukaryota</taxon>
        <taxon>Fungi</taxon>
        <taxon>Dikarya</taxon>
        <taxon>Basidiomycota</taxon>
        <taxon>Agaricomycotina</taxon>
        <taxon>Agaricomycetes</taxon>
        <taxon>Agaricomycetidae</taxon>
        <taxon>Agaricales</taxon>
        <taxon>Marasmiineae</taxon>
        <taxon>Mycenaceae</taxon>
        <taxon>Mycena</taxon>
    </lineage>
</organism>
<sequence>MASFRGTKLWDPRLRAYSDDAAIFKRSPMKEAFEKRSSGTQTRRKAGEVWIELYPTLNAANWIQHIDDWVAYCLGGELHNNPPRQAQQLFLDVLWIRYSHAERQEGDREALSLLRKVQLREGFYAFGELPVELCWLDDIAPRESYHGDPDAGDRLSDFEEEDDQMDTDDMDDNDPMDPDYVDIDEIDHTPTFIQSAQPPRLAAIPTKLKPRSPRLEEYHIDPDDCPYRWATNVRNFFYPPEQNSSDCRNYWDVVLDLVEMRELGSRNFGSKSFRKGLKDSGLYNLLHDICKPGNLLETSHPDVERSFRWYDWKIAYAEMICRWAEAIISQEEYESSLPLPDLKFRFTPAEARELLLFISSNPRMHPWGYDPMAIFMFLSQACFEINCEIWLLPSLTTLNYSVSTRFFFVTIINSGF</sequence>
<gene>
    <name evidence="2" type="ORF">B0H15DRAFT_953979</name>
</gene>
<accession>A0AAD6TW95</accession>